<evidence type="ECO:0000259" key="4">
    <source>
        <dbReference type="Pfam" id="PF00441"/>
    </source>
</evidence>
<dbReference type="EMBL" id="UPHQ01000313">
    <property type="protein sequence ID" value="VBA46312.1"/>
    <property type="molecule type" value="Genomic_DNA"/>
</dbReference>
<dbReference type="GO" id="GO:0003995">
    <property type="term" value="F:acyl-CoA dehydrogenase activity"/>
    <property type="evidence" value="ECO:0007669"/>
    <property type="project" value="TreeGrafter"/>
</dbReference>
<organism evidence="5 6">
    <name type="scientific">Mycobacterium innocens</name>
    <dbReference type="NCBI Taxonomy" id="2341083"/>
    <lineage>
        <taxon>Bacteria</taxon>
        <taxon>Bacillati</taxon>
        <taxon>Actinomycetota</taxon>
        <taxon>Actinomycetes</taxon>
        <taxon>Mycobacteriales</taxon>
        <taxon>Mycobacteriaceae</taxon>
        <taxon>Mycobacterium</taxon>
    </lineage>
</organism>
<feature type="domain" description="Acyl-CoA dehydrogenase/oxidase C-terminal" evidence="4">
    <location>
        <begin position="173"/>
        <end position="284"/>
    </location>
</feature>
<evidence type="ECO:0000313" key="5">
    <source>
        <dbReference type="EMBL" id="VBA46312.1"/>
    </source>
</evidence>
<dbReference type="OrthoDB" id="7328575at2"/>
<reference evidence="5 6" key="1">
    <citation type="submission" date="2018-09" db="EMBL/GenBank/DDBJ databases">
        <authorList>
            <person name="Tagini F."/>
        </authorList>
    </citation>
    <scope>NUCLEOTIDE SEQUENCE [LARGE SCALE GENOMIC DNA]</scope>
    <source>
        <strain evidence="5 6">MK13</strain>
    </source>
</reference>
<keyword evidence="2" id="KW-0274">FAD</keyword>
<dbReference type="Proteomes" id="UP000267289">
    <property type="component" value="Unassembled WGS sequence"/>
</dbReference>
<name>A0A498QLR3_9MYCO</name>
<keyword evidence="1" id="KW-0285">Flavoprotein</keyword>
<dbReference type="EC" id="1.3.99.-" evidence="5"/>
<sequence>MKLFDERWPREAEELGEALADILAKECPPDTLRAMERGDTEVDPEGKGRIDRLDRALNEFGLWELPPDPYLLTRAAVALGAHLAPVPFVSTAPALALLGEQEIANGVDRAVVPATVARVVIAVGSGLGIAPMPSEVRRTAAGETVAVVAAVNSEPATGDPEAFRAWGFLLESAQLVGAAQALLRYGVDYVKTRRQFGVPVGSFQGVAHPLADAATALQSADLLTRHAAYLAASDGAVPLFAAAMAAAKSRAASRQVAATVHQALGGYGFTVEADCQLYSRRIRAWSSAMPDPGPWLTQLARTLADPATRDHVTDLWQFDRGFTLPRWALTGLPASHAGSDET</sequence>
<dbReference type="PANTHER" id="PTHR43884">
    <property type="entry name" value="ACYL-COA DEHYDROGENASE"/>
    <property type="match status" value="1"/>
</dbReference>
<dbReference type="PANTHER" id="PTHR43884:SF20">
    <property type="entry name" value="ACYL-COA DEHYDROGENASE FADE28"/>
    <property type="match status" value="1"/>
</dbReference>
<keyword evidence="3 5" id="KW-0560">Oxidoreductase</keyword>
<evidence type="ECO:0000256" key="2">
    <source>
        <dbReference type="ARBA" id="ARBA00022827"/>
    </source>
</evidence>
<gene>
    <name evidence="5" type="primary">acdA_10</name>
    <name evidence="5" type="ORF">LAUMK13_05647</name>
</gene>
<dbReference type="AlphaFoldDB" id="A0A498QLR3"/>
<dbReference type="InterPro" id="IPR009075">
    <property type="entry name" value="AcylCo_DH/oxidase_C"/>
</dbReference>
<keyword evidence="6" id="KW-1185">Reference proteome</keyword>
<accession>A0A498QLR3</accession>
<proteinExistence type="predicted"/>
<dbReference type="Pfam" id="PF00441">
    <property type="entry name" value="Acyl-CoA_dh_1"/>
    <property type="match status" value="1"/>
</dbReference>
<dbReference type="InterPro" id="IPR036250">
    <property type="entry name" value="AcylCo_DH-like_C"/>
</dbReference>
<protein>
    <submittedName>
        <fullName evidence="5">Acyl-CoA dehydrogenase</fullName>
        <ecNumber evidence="5">1.3.99.-</ecNumber>
    </submittedName>
</protein>
<evidence type="ECO:0000313" key="6">
    <source>
        <dbReference type="Proteomes" id="UP000267289"/>
    </source>
</evidence>
<evidence type="ECO:0000256" key="1">
    <source>
        <dbReference type="ARBA" id="ARBA00022630"/>
    </source>
</evidence>
<dbReference type="RefSeq" id="WP_075543032.1">
    <property type="nucleotide sequence ID" value="NZ_UPHQ01000313.1"/>
</dbReference>
<dbReference type="SUPFAM" id="SSF47203">
    <property type="entry name" value="Acyl-CoA dehydrogenase C-terminal domain-like"/>
    <property type="match status" value="1"/>
</dbReference>
<evidence type="ECO:0000256" key="3">
    <source>
        <dbReference type="ARBA" id="ARBA00023002"/>
    </source>
</evidence>
<dbReference type="Gene3D" id="1.20.140.10">
    <property type="entry name" value="Butyryl-CoA Dehydrogenase, subunit A, domain 3"/>
    <property type="match status" value="1"/>
</dbReference>